<evidence type="ECO:0000256" key="1">
    <source>
        <dbReference type="SAM" id="MobiDB-lite"/>
    </source>
</evidence>
<dbReference type="AlphaFoldDB" id="A0A0D2ATC5"/>
<keyword evidence="3" id="KW-1185">Reference proteome</keyword>
<feature type="region of interest" description="Disordered" evidence="1">
    <location>
        <begin position="109"/>
        <end position="137"/>
    </location>
</feature>
<dbReference type="HOGENOM" id="CLU_031560_5_0_1"/>
<reference evidence="2 3" key="1">
    <citation type="submission" date="2015-01" db="EMBL/GenBank/DDBJ databases">
        <title>The Genome Sequence of Exophiala spinifera CBS89968.</title>
        <authorList>
            <consortium name="The Broad Institute Genomics Platform"/>
            <person name="Cuomo C."/>
            <person name="de Hoog S."/>
            <person name="Gorbushina A."/>
            <person name="Stielow B."/>
            <person name="Teixiera M."/>
            <person name="Abouelleil A."/>
            <person name="Chapman S.B."/>
            <person name="Priest M."/>
            <person name="Young S.K."/>
            <person name="Wortman J."/>
            <person name="Nusbaum C."/>
            <person name="Birren B."/>
        </authorList>
    </citation>
    <scope>NUCLEOTIDE SEQUENCE [LARGE SCALE GENOMIC DNA]</scope>
    <source>
        <strain evidence="2 3">CBS 89968</strain>
    </source>
</reference>
<sequence length="492" mass="55279">MAPRWPQVNNGPEHINEHATYLREVCNQLQAADRGRTNQIPWHIVQAYLESTLALIGKVLQRPSVGEVFHHIQDAANDIQTIRRDVTAAKSSIGLSTTPLNASYFSGVRTHGHRGPKSQHKAKAPRYHHHHHHQHQDRVVTVKLQNYRIVQRFRNYPVTWTKQKVQTSIRDNTLTKAIKLVAAHQLKSGDLQIFTSTSGEAQQLKQNTGWLKGLADQAEVFVPTYGVIVHGISTKSMNIKDQNATIQQMLADNYTVIPDAKISYVGWLTREGPLKRASSIVVEFAAPEMANAVIYAGMVWEGQIHQCQLYDRTCRVRQCFRCSHYGHIGAQCNASQTRGYCAELHEAKHCRQKEVEGFTPRCPVCKGAHTAWSNACPARKKELERVEQAKQNRSIEWHVPARDHTTRPRRESTNNVPNLQETALSINPVPTPTVSTQTRTQTLMECRATKAAQTLGQATSSTDHMTNQPGRYVEIPAPTQAPVEEIATQALL</sequence>
<feature type="compositionally biased region" description="Basic residues" evidence="1">
    <location>
        <begin position="110"/>
        <end position="135"/>
    </location>
</feature>
<organism evidence="2 3">
    <name type="scientific">Exophiala spinifera</name>
    <dbReference type="NCBI Taxonomy" id="91928"/>
    <lineage>
        <taxon>Eukaryota</taxon>
        <taxon>Fungi</taxon>
        <taxon>Dikarya</taxon>
        <taxon>Ascomycota</taxon>
        <taxon>Pezizomycotina</taxon>
        <taxon>Eurotiomycetes</taxon>
        <taxon>Chaetothyriomycetidae</taxon>
        <taxon>Chaetothyriales</taxon>
        <taxon>Herpotrichiellaceae</taxon>
        <taxon>Exophiala</taxon>
    </lineage>
</organism>
<dbReference type="VEuPathDB" id="FungiDB:PV08_11875"/>
<dbReference type="RefSeq" id="XP_016229991.1">
    <property type="nucleotide sequence ID" value="XM_016386183.1"/>
</dbReference>
<dbReference type="OrthoDB" id="4161789at2759"/>
<dbReference type="Proteomes" id="UP000053328">
    <property type="component" value="Unassembled WGS sequence"/>
</dbReference>
<name>A0A0D2ATC5_9EURO</name>
<accession>A0A0D2ATC5</accession>
<gene>
    <name evidence="2" type="ORF">PV08_11875</name>
</gene>
<evidence type="ECO:0008006" key="4">
    <source>
        <dbReference type="Google" id="ProtNLM"/>
    </source>
</evidence>
<evidence type="ECO:0000313" key="2">
    <source>
        <dbReference type="EMBL" id="KIW09775.1"/>
    </source>
</evidence>
<protein>
    <recommendedName>
        <fullName evidence="4">CCHC-type domain-containing protein</fullName>
    </recommendedName>
</protein>
<evidence type="ECO:0000313" key="3">
    <source>
        <dbReference type="Proteomes" id="UP000053328"/>
    </source>
</evidence>
<dbReference type="EMBL" id="KN847502">
    <property type="protein sequence ID" value="KIW09775.1"/>
    <property type="molecule type" value="Genomic_DNA"/>
</dbReference>
<dbReference type="STRING" id="91928.A0A0D2ATC5"/>
<dbReference type="GeneID" id="27338958"/>
<proteinExistence type="predicted"/>